<feature type="transmembrane region" description="Helical" evidence="2">
    <location>
        <begin position="126"/>
        <end position="150"/>
    </location>
</feature>
<feature type="compositionally biased region" description="Low complexity" evidence="1">
    <location>
        <begin position="160"/>
        <end position="177"/>
    </location>
</feature>
<dbReference type="AlphaFoldDB" id="A0A4Q7X0Y2"/>
<dbReference type="EMBL" id="SHKR01000012">
    <property type="protein sequence ID" value="RZU15769.1"/>
    <property type="molecule type" value="Genomic_DNA"/>
</dbReference>
<keyword evidence="2" id="KW-1133">Transmembrane helix</keyword>
<protein>
    <recommendedName>
        <fullName evidence="5">Type VI secretion system protein ImpK</fullName>
    </recommendedName>
</protein>
<proteinExistence type="predicted"/>
<comment type="caution">
    <text evidence="3">The sequence shown here is derived from an EMBL/GenBank/DDBJ whole genome shotgun (WGS) entry which is preliminary data.</text>
</comment>
<keyword evidence="2" id="KW-0472">Membrane</keyword>
<reference evidence="3 4" key="1">
    <citation type="journal article" date="2015" name="Stand. Genomic Sci.">
        <title>Genomic Encyclopedia of Bacterial and Archaeal Type Strains, Phase III: the genomes of soil and plant-associated and newly described type strains.</title>
        <authorList>
            <person name="Whitman W.B."/>
            <person name="Woyke T."/>
            <person name="Klenk H.P."/>
            <person name="Zhou Y."/>
            <person name="Lilburn T.G."/>
            <person name="Beck B.J."/>
            <person name="De Vos P."/>
            <person name="Vandamme P."/>
            <person name="Eisen J.A."/>
            <person name="Garrity G."/>
            <person name="Hugenholtz P."/>
            <person name="Kyrpides N.C."/>
        </authorList>
    </citation>
    <scope>NUCLEOTIDE SEQUENCE [LARGE SCALE GENOMIC DNA]</scope>
    <source>
        <strain evidence="3 4">VKM Ac-2540</strain>
    </source>
</reference>
<accession>A0A4Q7X0Y2</accession>
<evidence type="ECO:0000256" key="2">
    <source>
        <dbReference type="SAM" id="Phobius"/>
    </source>
</evidence>
<dbReference type="Proteomes" id="UP000292027">
    <property type="component" value="Unassembled WGS sequence"/>
</dbReference>
<gene>
    <name evidence="3" type="ORF">EV645_3307</name>
</gene>
<keyword evidence="2" id="KW-0812">Transmembrane</keyword>
<dbReference type="RefSeq" id="WP_157997081.1">
    <property type="nucleotide sequence ID" value="NZ_SHKR01000012.1"/>
</dbReference>
<evidence type="ECO:0000313" key="3">
    <source>
        <dbReference type="EMBL" id="RZU15769.1"/>
    </source>
</evidence>
<name>A0A4Q7X0Y2_9ACTN</name>
<keyword evidence="4" id="KW-1185">Reference proteome</keyword>
<feature type="region of interest" description="Disordered" evidence="1">
    <location>
        <begin position="152"/>
        <end position="177"/>
    </location>
</feature>
<sequence>MTAVTALHRQVALSRAAQKAHQGDLAGAANLLEQLDATGEASPEVLDLLARIRAQQENWVEADALWARVQDMAPADAARPAEAGGTGGTGGYGGADAVWAELLAGAAAGRRTVADIRDRRRASRPLWPVAVGVAAVLVVVGGVAGGVVALGGSDGPVAQPTTTLTSSSTPTPTTTPGAEERAAELARQLAALKAAGRASAAARAGEVERIARRVGGTGVVVQRQPGAVRVLFREGVFSAGTELSPSGATALEGLGKRLTGLKATITVTGYSVVVPGGSGSGGSRTGLLRARIATQQLSAASGLPLTAFTMQSGDQAHPPYGSDAQNRTVTLTLTPVTDE</sequence>
<dbReference type="OrthoDB" id="5146906at2"/>
<organism evidence="3 4">
    <name type="scientific">Kribbella rubisoli</name>
    <dbReference type="NCBI Taxonomy" id="3075929"/>
    <lineage>
        <taxon>Bacteria</taxon>
        <taxon>Bacillati</taxon>
        <taxon>Actinomycetota</taxon>
        <taxon>Actinomycetes</taxon>
        <taxon>Propionibacteriales</taxon>
        <taxon>Kribbellaceae</taxon>
        <taxon>Kribbella</taxon>
    </lineage>
</organism>
<evidence type="ECO:0000256" key="1">
    <source>
        <dbReference type="SAM" id="MobiDB-lite"/>
    </source>
</evidence>
<evidence type="ECO:0000313" key="4">
    <source>
        <dbReference type="Proteomes" id="UP000292027"/>
    </source>
</evidence>
<evidence type="ECO:0008006" key="5">
    <source>
        <dbReference type="Google" id="ProtNLM"/>
    </source>
</evidence>